<dbReference type="PROSITE" id="PS51186">
    <property type="entry name" value="GNAT"/>
    <property type="match status" value="1"/>
</dbReference>
<feature type="transmembrane region" description="Helical" evidence="1">
    <location>
        <begin position="69"/>
        <end position="89"/>
    </location>
</feature>
<reference evidence="3 4" key="1">
    <citation type="journal article" date="2018" name="New Phytol.">
        <title>Phylogenomics of Endogonaceae and evolution of mycorrhizas within Mucoromycota.</title>
        <authorList>
            <person name="Chang Y."/>
            <person name="Desiro A."/>
            <person name="Na H."/>
            <person name="Sandor L."/>
            <person name="Lipzen A."/>
            <person name="Clum A."/>
            <person name="Barry K."/>
            <person name="Grigoriev I.V."/>
            <person name="Martin F.M."/>
            <person name="Stajich J.E."/>
            <person name="Smith M.E."/>
            <person name="Bonito G."/>
            <person name="Spatafora J.W."/>
        </authorList>
    </citation>
    <scope>NUCLEOTIDE SEQUENCE [LARGE SCALE GENOMIC DNA]</scope>
    <source>
        <strain evidence="3 4">AD002</strain>
    </source>
</reference>
<name>A0A433QU29_9FUNG</name>
<feature type="transmembrane region" description="Helical" evidence="1">
    <location>
        <begin position="101"/>
        <end position="122"/>
    </location>
</feature>
<sequence length="338" mass="38496">MPIEEPNLSVTVASAASLRNAHNTSSKSLPVIELRPYQEADLKWAQHVFYSTYLNLVPNGVILRLKSPLIWGFWIALWGFFNSSIDTVLRSWPVPEWVPLALRAFVTFAWFVVAGAGLFWWVDKVVAIPKVNLAMDTDMTDPEVYHMGYSKVDEQVEMTPEEKQTAEKEHNEKAKAAASKENFLTKTNDAIVGLFQSKKSTTDNLTYKTVTQKTLKPSSERTKSAFWVLTKPNEATLRRWAVNFNYQNHGLSTILFSRAVLHAQQTGIEWIDAETDEIQTRAAEVLAKRHGFTQEGKRRNGKFDVFGEVTSWRLDVRKWVEDYNAKAVAQAKNVVKEK</sequence>
<evidence type="ECO:0000313" key="3">
    <source>
        <dbReference type="EMBL" id="RUS33301.1"/>
    </source>
</evidence>
<evidence type="ECO:0000259" key="2">
    <source>
        <dbReference type="PROSITE" id="PS51186"/>
    </source>
</evidence>
<accession>A0A433QU29</accession>
<gene>
    <name evidence="3" type="ORF">BC938DRAFT_472157</name>
</gene>
<dbReference type="Gene3D" id="3.40.630.30">
    <property type="match status" value="1"/>
</dbReference>
<feature type="domain" description="N-acetyltransferase" evidence="2">
    <location>
        <begin position="135"/>
        <end position="317"/>
    </location>
</feature>
<dbReference type="EMBL" id="RBNJ01001296">
    <property type="protein sequence ID" value="RUS33301.1"/>
    <property type="molecule type" value="Genomic_DNA"/>
</dbReference>
<comment type="caution">
    <text evidence="3">The sequence shown here is derived from an EMBL/GenBank/DDBJ whole genome shotgun (WGS) entry which is preliminary data.</text>
</comment>
<dbReference type="InterPro" id="IPR016181">
    <property type="entry name" value="Acyl_CoA_acyltransferase"/>
</dbReference>
<keyword evidence="1" id="KW-0472">Membrane</keyword>
<keyword evidence="1" id="KW-1133">Transmembrane helix</keyword>
<organism evidence="3 4">
    <name type="scientific">Jimgerdemannia flammicorona</name>
    <dbReference type="NCBI Taxonomy" id="994334"/>
    <lineage>
        <taxon>Eukaryota</taxon>
        <taxon>Fungi</taxon>
        <taxon>Fungi incertae sedis</taxon>
        <taxon>Mucoromycota</taxon>
        <taxon>Mucoromycotina</taxon>
        <taxon>Endogonomycetes</taxon>
        <taxon>Endogonales</taxon>
        <taxon>Endogonaceae</taxon>
        <taxon>Jimgerdemannia</taxon>
    </lineage>
</organism>
<dbReference type="Proteomes" id="UP000274822">
    <property type="component" value="Unassembled WGS sequence"/>
</dbReference>
<dbReference type="GO" id="GO:0016747">
    <property type="term" value="F:acyltransferase activity, transferring groups other than amino-acyl groups"/>
    <property type="evidence" value="ECO:0007669"/>
    <property type="project" value="InterPro"/>
</dbReference>
<dbReference type="SUPFAM" id="SSF55729">
    <property type="entry name" value="Acyl-CoA N-acyltransferases (Nat)"/>
    <property type="match status" value="1"/>
</dbReference>
<dbReference type="Pfam" id="PF00583">
    <property type="entry name" value="Acetyltransf_1"/>
    <property type="match status" value="1"/>
</dbReference>
<evidence type="ECO:0000313" key="4">
    <source>
        <dbReference type="Proteomes" id="UP000274822"/>
    </source>
</evidence>
<proteinExistence type="predicted"/>
<dbReference type="InterPro" id="IPR000182">
    <property type="entry name" value="GNAT_dom"/>
</dbReference>
<dbReference type="AlphaFoldDB" id="A0A433QU29"/>
<keyword evidence="4" id="KW-1185">Reference proteome</keyword>
<evidence type="ECO:0000256" key="1">
    <source>
        <dbReference type="SAM" id="Phobius"/>
    </source>
</evidence>
<protein>
    <recommendedName>
        <fullName evidence="2">N-acetyltransferase domain-containing protein</fullName>
    </recommendedName>
</protein>
<keyword evidence="1" id="KW-0812">Transmembrane</keyword>